<dbReference type="GO" id="GO:0005634">
    <property type="term" value="C:nucleus"/>
    <property type="evidence" value="ECO:0007669"/>
    <property type="project" value="UniProtKB-SubCell"/>
</dbReference>
<dbReference type="FunFam" id="1.25.40.10:FF:000176">
    <property type="entry name" value="dynein assembly factor 4, axonemal isoform X1"/>
    <property type="match status" value="1"/>
</dbReference>
<keyword evidence="4" id="KW-0677">Repeat</keyword>
<evidence type="ECO:0000256" key="2">
    <source>
        <dbReference type="ARBA" id="ARBA00004487"/>
    </source>
</evidence>
<dbReference type="CDD" id="cd06469">
    <property type="entry name" value="p23_DYX1C1_like"/>
    <property type="match status" value="1"/>
</dbReference>
<feature type="coiled-coil region" evidence="12">
    <location>
        <begin position="92"/>
        <end position="138"/>
    </location>
</feature>
<dbReference type="SMART" id="SM00028">
    <property type="entry name" value="TPR"/>
    <property type="match status" value="3"/>
</dbReference>
<dbReference type="InterPro" id="IPR052004">
    <property type="entry name" value="Dynein_assembly_factor_4"/>
</dbReference>
<dbReference type="Proteomes" id="UP000472270">
    <property type="component" value="Unassembled WGS sequence"/>
</dbReference>
<dbReference type="InterPro" id="IPR019734">
    <property type="entry name" value="TPR_rpt"/>
</dbReference>
<keyword evidence="16" id="KW-1185">Reference proteome</keyword>
<dbReference type="GO" id="GO:0036158">
    <property type="term" value="P:outer dynein arm assembly"/>
    <property type="evidence" value="ECO:0007669"/>
    <property type="project" value="TreeGrafter"/>
</dbReference>
<dbReference type="Ensembl" id="ENSSRHT00000002753.1">
    <property type="protein sequence ID" value="ENSSRHP00000002650.1"/>
    <property type="gene ID" value="ENSSRHG00000001853.1"/>
</dbReference>
<organism evidence="15 16">
    <name type="scientific">Sinocyclocheilus rhinocerous</name>
    <dbReference type="NCBI Taxonomy" id="307959"/>
    <lineage>
        <taxon>Eukaryota</taxon>
        <taxon>Metazoa</taxon>
        <taxon>Chordata</taxon>
        <taxon>Craniata</taxon>
        <taxon>Vertebrata</taxon>
        <taxon>Euteleostomi</taxon>
        <taxon>Actinopterygii</taxon>
        <taxon>Neopterygii</taxon>
        <taxon>Teleostei</taxon>
        <taxon>Ostariophysi</taxon>
        <taxon>Cypriniformes</taxon>
        <taxon>Cyprinidae</taxon>
        <taxon>Cyprininae</taxon>
        <taxon>Sinocyclocheilus</taxon>
    </lineage>
</organism>
<feature type="domain" description="CS" evidence="14">
    <location>
        <begin position="3"/>
        <end position="87"/>
    </location>
</feature>
<dbReference type="Gene3D" id="1.25.40.10">
    <property type="entry name" value="Tetratricopeptide repeat domain"/>
    <property type="match status" value="1"/>
</dbReference>
<comment type="subcellular location">
    <subcellularLocation>
        <location evidence="2">Cell projection</location>
        <location evidence="2">Neuron projection</location>
    </subcellularLocation>
    <subcellularLocation>
        <location evidence="9">Dynein axonemal particle</location>
    </subcellularLocation>
    <subcellularLocation>
        <location evidence="1">Nucleus</location>
    </subcellularLocation>
</comment>
<sequence>MPLIVRDHTWTQNQNTVYISLPLKGVKTANVHVICTDEYLKVSFPPFLFEVFLFGPINEEKSEARIGNGVAVFTLQKRRDELWEQLFTNIDKDKQKQIREQAILKVQEKEAEQSKAKAARIQQEKKYALETMMKLENEERGRIQKMKDEECARATAELDFWRETQRKTAEENENQQKTRGTGTHDNQPVYQKTERVNAPPAVTLMHNTGDTTSGQRSRKQKPKDLPAPRSAGCIQISFTPRVFPTALRESRVPEEEEWLKKQAEARRAVDTDLAELDDLREEERNPDWLKEKGDKLFMAGNYQAAVNAYNLAIKLNRKIPALFSNRAACHLKLRNLHKAIEDSSQALELLKPAVAANAPARLKAHVRRGTAFCELELYVEGLQDYQAALEIDPHNAALRADTDKIREVIQVGGTCVSRWNP</sequence>
<accession>A0A673FTB1</accession>
<dbReference type="GO" id="GO:0036159">
    <property type="term" value="P:inner dynein arm assembly"/>
    <property type="evidence" value="ECO:0007669"/>
    <property type="project" value="TreeGrafter"/>
</dbReference>
<evidence type="ECO:0000259" key="14">
    <source>
        <dbReference type="PROSITE" id="PS51203"/>
    </source>
</evidence>
<reference evidence="15" key="2">
    <citation type="submission" date="2025-09" db="UniProtKB">
        <authorList>
            <consortium name="Ensembl"/>
        </authorList>
    </citation>
    <scope>IDENTIFICATION</scope>
</reference>
<feature type="compositionally biased region" description="Polar residues" evidence="13">
    <location>
        <begin position="205"/>
        <end position="215"/>
    </location>
</feature>
<evidence type="ECO:0000256" key="7">
    <source>
        <dbReference type="ARBA" id="ARBA00023242"/>
    </source>
</evidence>
<dbReference type="GO" id="GO:0007368">
    <property type="term" value="P:determination of left/right symmetry"/>
    <property type="evidence" value="ECO:0007669"/>
    <property type="project" value="TreeGrafter"/>
</dbReference>
<evidence type="ECO:0000256" key="10">
    <source>
        <dbReference type="ARBA" id="ARBA00024430"/>
    </source>
</evidence>
<dbReference type="Gene3D" id="2.60.40.790">
    <property type="match status" value="1"/>
</dbReference>
<keyword evidence="7" id="KW-0539">Nucleus</keyword>
<dbReference type="InterPro" id="IPR011990">
    <property type="entry name" value="TPR-like_helical_dom_sf"/>
</dbReference>
<dbReference type="PANTHER" id="PTHR46492:SF1">
    <property type="entry name" value="DYNEIN AXONEMAL ASSEMBLY FACTOR 4"/>
    <property type="match status" value="1"/>
</dbReference>
<name>A0A673FTB1_9TELE</name>
<evidence type="ECO:0000256" key="1">
    <source>
        <dbReference type="ARBA" id="ARBA00004123"/>
    </source>
</evidence>
<dbReference type="AlphaFoldDB" id="A0A673FTB1"/>
<dbReference type="FunFam" id="2.60.40.790:FF:000015">
    <property type="entry name" value="dynein assembly factor 4, axonemal isoform X1"/>
    <property type="match status" value="1"/>
</dbReference>
<protein>
    <recommendedName>
        <fullName evidence="10">Dynein axonemal assembly factor 4</fullName>
    </recommendedName>
</protein>
<dbReference type="GO" id="GO:0005576">
    <property type="term" value="C:extracellular region"/>
    <property type="evidence" value="ECO:0007669"/>
    <property type="project" value="GOC"/>
</dbReference>
<keyword evidence="8" id="KW-0966">Cell projection</keyword>
<keyword evidence="6" id="KW-0524">Neurogenesis</keyword>
<evidence type="ECO:0000256" key="12">
    <source>
        <dbReference type="SAM" id="Coils"/>
    </source>
</evidence>
<dbReference type="InterPro" id="IPR007052">
    <property type="entry name" value="CS_dom"/>
</dbReference>
<gene>
    <name evidence="15" type="primary">dnaaf4</name>
</gene>
<evidence type="ECO:0000313" key="15">
    <source>
        <dbReference type="Ensembl" id="ENSSRHP00000002650.1"/>
    </source>
</evidence>
<dbReference type="PROSITE" id="PS50005">
    <property type="entry name" value="TPR"/>
    <property type="match status" value="1"/>
</dbReference>
<evidence type="ECO:0000256" key="6">
    <source>
        <dbReference type="ARBA" id="ARBA00022902"/>
    </source>
</evidence>
<dbReference type="GO" id="GO:0003351">
    <property type="term" value="P:epithelial cilium movement involved in extracellular fluid movement"/>
    <property type="evidence" value="ECO:0007669"/>
    <property type="project" value="TreeGrafter"/>
</dbReference>
<evidence type="ECO:0000256" key="3">
    <source>
        <dbReference type="ARBA" id="ARBA00022490"/>
    </source>
</evidence>
<keyword evidence="3" id="KW-0963">Cytoplasm</keyword>
<evidence type="ECO:0000256" key="5">
    <source>
        <dbReference type="ARBA" id="ARBA00022803"/>
    </source>
</evidence>
<evidence type="ECO:0000256" key="13">
    <source>
        <dbReference type="SAM" id="MobiDB-lite"/>
    </source>
</evidence>
<feature type="region of interest" description="Disordered" evidence="13">
    <location>
        <begin position="162"/>
        <end position="230"/>
    </location>
</feature>
<feature type="compositionally biased region" description="Polar residues" evidence="13">
    <location>
        <begin position="177"/>
        <end position="190"/>
    </location>
</feature>
<dbReference type="GO" id="GO:0120293">
    <property type="term" value="C:dynein axonemal particle"/>
    <property type="evidence" value="ECO:0007669"/>
    <property type="project" value="UniProtKB-SubCell"/>
</dbReference>
<dbReference type="GO" id="GO:0030331">
    <property type="term" value="F:nuclear estrogen receptor binding"/>
    <property type="evidence" value="ECO:0007669"/>
    <property type="project" value="TreeGrafter"/>
</dbReference>
<dbReference type="GO" id="GO:0007507">
    <property type="term" value="P:heart development"/>
    <property type="evidence" value="ECO:0007669"/>
    <property type="project" value="TreeGrafter"/>
</dbReference>
<keyword evidence="5 11" id="KW-0802">TPR repeat</keyword>
<dbReference type="GO" id="GO:0007399">
    <property type="term" value="P:nervous system development"/>
    <property type="evidence" value="ECO:0007669"/>
    <property type="project" value="UniProtKB-KW"/>
</dbReference>
<feature type="compositionally biased region" description="Basic and acidic residues" evidence="13">
    <location>
        <begin position="162"/>
        <end position="176"/>
    </location>
</feature>
<dbReference type="SUPFAM" id="SSF48452">
    <property type="entry name" value="TPR-like"/>
    <property type="match status" value="1"/>
</dbReference>
<dbReference type="SUPFAM" id="SSF49764">
    <property type="entry name" value="HSP20-like chaperones"/>
    <property type="match status" value="1"/>
</dbReference>
<evidence type="ECO:0000256" key="4">
    <source>
        <dbReference type="ARBA" id="ARBA00022737"/>
    </source>
</evidence>
<dbReference type="InterPro" id="IPR037894">
    <property type="entry name" value="CS_DYX1C1"/>
</dbReference>
<dbReference type="Pfam" id="PF04969">
    <property type="entry name" value="CS"/>
    <property type="match status" value="1"/>
</dbReference>
<dbReference type="PROSITE" id="PS51203">
    <property type="entry name" value="CS"/>
    <property type="match status" value="1"/>
</dbReference>
<dbReference type="PANTHER" id="PTHR46492">
    <property type="entry name" value="DYNEIN ASSEMBLY FACTOR 4, AXONEMAL"/>
    <property type="match status" value="1"/>
</dbReference>
<reference evidence="15" key="1">
    <citation type="submission" date="2025-08" db="UniProtKB">
        <authorList>
            <consortium name="Ensembl"/>
        </authorList>
    </citation>
    <scope>IDENTIFICATION</scope>
</reference>
<evidence type="ECO:0000313" key="16">
    <source>
        <dbReference type="Proteomes" id="UP000472270"/>
    </source>
</evidence>
<proteinExistence type="predicted"/>
<keyword evidence="12" id="KW-0175">Coiled coil</keyword>
<evidence type="ECO:0000256" key="11">
    <source>
        <dbReference type="PROSITE-ProRule" id="PRU00339"/>
    </source>
</evidence>
<evidence type="ECO:0000256" key="9">
    <source>
        <dbReference type="ARBA" id="ARBA00024190"/>
    </source>
</evidence>
<feature type="repeat" description="TPR" evidence="11">
    <location>
        <begin position="362"/>
        <end position="395"/>
    </location>
</feature>
<dbReference type="GO" id="GO:0043005">
    <property type="term" value="C:neuron projection"/>
    <property type="evidence" value="ECO:0007669"/>
    <property type="project" value="UniProtKB-SubCell"/>
</dbReference>
<evidence type="ECO:0000256" key="8">
    <source>
        <dbReference type="ARBA" id="ARBA00023273"/>
    </source>
</evidence>
<dbReference type="InterPro" id="IPR008978">
    <property type="entry name" value="HSP20-like_chaperone"/>
</dbReference>